<sequence>MRQYYTKQIIQQLRQQLQQKWDVFMTTEYQESDPLWRKAFFGILREVVKLEANLEYKIPEREELKQVPVAACIQMAVESQRSGLLQDVFGEHKYDKKWMQAYIEDPNPWEIYKESLKYRRQQRINATKLIMERYIPANKYGRYNKDDVEKVIMKTREMFM</sequence>
<dbReference type="Ensembl" id="ENSCINT00000035399.1">
    <property type="protein sequence ID" value="ENSCINP00000033531.1"/>
    <property type="gene ID" value="ENSCING00000018778.1"/>
</dbReference>
<accession>H2XV47</accession>
<dbReference type="HOGENOM" id="CLU_1651558_0_0_1"/>
<reference evidence="1" key="2">
    <citation type="submission" date="2025-08" db="UniProtKB">
        <authorList>
            <consortium name="Ensembl"/>
        </authorList>
    </citation>
    <scope>IDENTIFICATION</scope>
</reference>
<dbReference type="GeneTree" id="ENSGT00660000097316"/>
<dbReference type="InParanoid" id="H2XV47"/>
<gene>
    <name evidence="1" type="primary">LOC100175694</name>
</gene>
<organism evidence="1 2">
    <name type="scientific">Ciona intestinalis</name>
    <name type="common">Transparent sea squirt</name>
    <name type="synonym">Ascidia intestinalis</name>
    <dbReference type="NCBI Taxonomy" id="7719"/>
    <lineage>
        <taxon>Eukaryota</taxon>
        <taxon>Metazoa</taxon>
        <taxon>Chordata</taxon>
        <taxon>Tunicata</taxon>
        <taxon>Ascidiacea</taxon>
        <taxon>Phlebobranchia</taxon>
        <taxon>Cionidae</taxon>
        <taxon>Ciona</taxon>
    </lineage>
</organism>
<dbReference type="Proteomes" id="UP000008144">
    <property type="component" value="Unassembled WGS sequence"/>
</dbReference>
<protein>
    <submittedName>
        <fullName evidence="1">Uncharacterized LOC100175694</fullName>
    </submittedName>
</protein>
<dbReference type="AlphaFoldDB" id="H2XV47"/>
<evidence type="ECO:0000313" key="1">
    <source>
        <dbReference type="Ensembl" id="ENSCINP00000033531.1"/>
    </source>
</evidence>
<reference evidence="1" key="3">
    <citation type="submission" date="2025-09" db="UniProtKB">
        <authorList>
            <consortium name="Ensembl"/>
        </authorList>
    </citation>
    <scope>IDENTIFICATION</scope>
</reference>
<proteinExistence type="predicted"/>
<keyword evidence="2" id="KW-1185">Reference proteome</keyword>
<reference evidence="2" key="1">
    <citation type="journal article" date="2002" name="Science">
        <title>The draft genome of Ciona intestinalis: insights into chordate and vertebrate origins.</title>
        <authorList>
            <person name="Dehal P."/>
            <person name="Satou Y."/>
            <person name="Campbell R.K."/>
            <person name="Chapman J."/>
            <person name="Degnan B."/>
            <person name="De Tomaso A."/>
            <person name="Davidson B."/>
            <person name="Di Gregorio A."/>
            <person name="Gelpke M."/>
            <person name="Goodstein D.M."/>
            <person name="Harafuji N."/>
            <person name="Hastings K.E."/>
            <person name="Ho I."/>
            <person name="Hotta K."/>
            <person name="Huang W."/>
            <person name="Kawashima T."/>
            <person name="Lemaire P."/>
            <person name="Martinez D."/>
            <person name="Meinertzhagen I.A."/>
            <person name="Necula S."/>
            <person name="Nonaka M."/>
            <person name="Putnam N."/>
            <person name="Rash S."/>
            <person name="Saiga H."/>
            <person name="Satake M."/>
            <person name="Terry A."/>
            <person name="Yamada L."/>
            <person name="Wang H.G."/>
            <person name="Awazu S."/>
            <person name="Azumi K."/>
            <person name="Boore J."/>
            <person name="Branno M."/>
            <person name="Chin-Bow S."/>
            <person name="DeSantis R."/>
            <person name="Doyle S."/>
            <person name="Francino P."/>
            <person name="Keys D.N."/>
            <person name="Haga S."/>
            <person name="Hayashi H."/>
            <person name="Hino K."/>
            <person name="Imai K.S."/>
            <person name="Inaba K."/>
            <person name="Kano S."/>
            <person name="Kobayashi K."/>
            <person name="Kobayashi M."/>
            <person name="Lee B.I."/>
            <person name="Makabe K.W."/>
            <person name="Manohar C."/>
            <person name="Matassi G."/>
            <person name="Medina M."/>
            <person name="Mochizuki Y."/>
            <person name="Mount S."/>
            <person name="Morishita T."/>
            <person name="Miura S."/>
            <person name="Nakayama A."/>
            <person name="Nishizaka S."/>
            <person name="Nomoto H."/>
            <person name="Ohta F."/>
            <person name="Oishi K."/>
            <person name="Rigoutsos I."/>
            <person name="Sano M."/>
            <person name="Sasaki A."/>
            <person name="Sasakura Y."/>
            <person name="Shoguchi E."/>
            <person name="Shin-i T."/>
            <person name="Spagnuolo A."/>
            <person name="Stainier D."/>
            <person name="Suzuki M.M."/>
            <person name="Tassy O."/>
            <person name="Takatori N."/>
            <person name="Tokuoka M."/>
            <person name="Yagi K."/>
            <person name="Yoshizaki F."/>
            <person name="Wada S."/>
            <person name="Zhang C."/>
            <person name="Hyatt P.D."/>
            <person name="Larimer F."/>
            <person name="Detter C."/>
            <person name="Doggett N."/>
            <person name="Glavina T."/>
            <person name="Hawkins T."/>
            <person name="Richardson P."/>
            <person name="Lucas S."/>
            <person name="Kohara Y."/>
            <person name="Levine M."/>
            <person name="Satoh N."/>
            <person name="Rokhsar D.S."/>
        </authorList>
    </citation>
    <scope>NUCLEOTIDE SEQUENCE [LARGE SCALE GENOMIC DNA]</scope>
</reference>
<evidence type="ECO:0000313" key="2">
    <source>
        <dbReference type="Proteomes" id="UP000008144"/>
    </source>
</evidence>
<name>H2XV47_CIOIN</name>